<evidence type="ECO:0000313" key="1">
    <source>
        <dbReference type="Ensembl" id="ENSAMEP00000033742.1"/>
    </source>
</evidence>
<organism evidence="1 2">
    <name type="scientific">Ailuropoda melanoleuca</name>
    <name type="common">Giant panda</name>
    <dbReference type="NCBI Taxonomy" id="9646"/>
    <lineage>
        <taxon>Eukaryota</taxon>
        <taxon>Metazoa</taxon>
        <taxon>Chordata</taxon>
        <taxon>Craniata</taxon>
        <taxon>Vertebrata</taxon>
        <taxon>Euteleostomi</taxon>
        <taxon>Mammalia</taxon>
        <taxon>Eutheria</taxon>
        <taxon>Laurasiatheria</taxon>
        <taxon>Carnivora</taxon>
        <taxon>Caniformia</taxon>
        <taxon>Ursidae</taxon>
        <taxon>Ailuropoda</taxon>
    </lineage>
</organism>
<keyword evidence="2" id="KW-1185">Reference proteome</keyword>
<protein>
    <submittedName>
        <fullName evidence="1">Uncharacterized protein</fullName>
    </submittedName>
</protein>
<dbReference type="Proteomes" id="UP000008912">
    <property type="component" value="Unassembled WGS sequence"/>
</dbReference>
<name>A0A7N5P524_AILME</name>
<dbReference type="InParanoid" id="A0A7N5P524"/>
<sequence>MRLVHPPLTLHRQRHFLDCLALDVDRSAAVSAGESTSDGTQQAQRQHCPAVRPLTVHGGRGVSAGLAAQHLLRALWPRPASGAVRIIQPRGALGNHEGGERLKANSHRTRSSALLFLLRVSPSTSRMASQKKLRLSSSSVAFS</sequence>
<evidence type="ECO:0000313" key="2">
    <source>
        <dbReference type="Proteomes" id="UP000008912"/>
    </source>
</evidence>
<dbReference type="AlphaFoldDB" id="A0A7N5P524"/>
<dbReference type="Ensembl" id="ENSAMET00000041104.1">
    <property type="protein sequence ID" value="ENSAMEP00000033742.1"/>
    <property type="gene ID" value="ENSAMEG00000026236.1"/>
</dbReference>
<accession>A0A7N5P524</accession>
<reference evidence="1" key="3">
    <citation type="submission" date="2025-09" db="UniProtKB">
        <authorList>
            <consortium name="Ensembl"/>
        </authorList>
    </citation>
    <scope>IDENTIFICATION</scope>
</reference>
<reference evidence="1 2" key="1">
    <citation type="journal article" date="2010" name="Nature">
        <title>The sequence and de novo assembly of the giant panda genome.</title>
        <authorList>
            <person name="Li R."/>
            <person name="Fan W."/>
            <person name="Tian G."/>
            <person name="Zhu H."/>
            <person name="He L."/>
            <person name="Cai J."/>
            <person name="Huang Q."/>
            <person name="Cai Q."/>
            <person name="Li B."/>
            <person name="Bai Y."/>
            <person name="Zhang Z."/>
            <person name="Zhang Y."/>
            <person name="Wang W."/>
            <person name="Li J."/>
            <person name="Wei F."/>
            <person name="Li H."/>
            <person name="Jian M."/>
            <person name="Li J."/>
            <person name="Zhang Z."/>
            <person name="Nielsen R."/>
            <person name="Li D."/>
            <person name="Gu W."/>
            <person name="Yang Z."/>
            <person name="Xuan Z."/>
            <person name="Ryder O.A."/>
            <person name="Leung F.C."/>
            <person name="Zhou Y."/>
            <person name="Cao J."/>
            <person name="Sun X."/>
            <person name="Fu Y."/>
            <person name="Fang X."/>
            <person name="Guo X."/>
            <person name="Wang B."/>
            <person name="Hou R."/>
            <person name="Shen F."/>
            <person name="Mu B."/>
            <person name="Ni P."/>
            <person name="Lin R."/>
            <person name="Qian W."/>
            <person name="Wang G."/>
            <person name="Yu C."/>
            <person name="Nie W."/>
            <person name="Wang J."/>
            <person name="Wu Z."/>
            <person name="Liang H."/>
            <person name="Min J."/>
            <person name="Wu Q."/>
            <person name="Cheng S."/>
            <person name="Ruan J."/>
            <person name="Wang M."/>
            <person name="Shi Z."/>
            <person name="Wen M."/>
            <person name="Liu B."/>
            <person name="Ren X."/>
            <person name="Zheng H."/>
            <person name="Dong D."/>
            <person name="Cook K."/>
            <person name="Shan G."/>
            <person name="Zhang H."/>
            <person name="Kosiol C."/>
            <person name="Xie X."/>
            <person name="Lu Z."/>
            <person name="Zheng H."/>
            <person name="Li Y."/>
            <person name="Steiner C.C."/>
            <person name="Lam T.T."/>
            <person name="Lin S."/>
            <person name="Zhang Q."/>
            <person name="Li G."/>
            <person name="Tian J."/>
            <person name="Gong T."/>
            <person name="Liu H."/>
            <person name="Zhang D."/>
            <person name="Fang L."/>
            <person name="Ye C."/>
            <person name="Zhang J."/>
            <person name="Hu W."/>
            <person name="Xu A."/>
            <person name="Ren Y."/>
            <person name="Zhang G."/>
            <person name="Bruford M.W."/>
            <person name="Li Q."/>
            <person name="Ma L."/>
            <person name="Guo Y."/>
            <person name="An N."/>
            <person name="Hu Y."/>
            <person name="Zheng Y."/>
            <person name="Shi Y."/>
            <person name="Li Z."/>
            <person name="Liu Q."/>
            <person name="Chen Y."/>
            <person name="Zhao J."/>
            <person name="Qu N."/>
            <person name="Zhao S."/>
            <person name="Tian F."/>
            <person name="Wang X."/>
            <person name="Wang H."/>
            <person name="Xu L."/>
            <person name="Liu X."/>
            <person name="Vinar T."/>
            <person name="Wang Y."/>
            <person name="Lam T.W."/>
            <person name="Yiu S.M."/>
            <person name="Liu S."/>
            <person name="Zhang H."/>
            <person name="Li D."/>
            <person name="Huang Y."/>
            <person name="Wang X."/>
            <person name="Yang G."/>
            <person name="Jiang Z."/>
            <person name="Wang J."/>
            <person name="Qin N."/>
            <person name="Li L."/>
            <person name="Li J."/>
            <person name="Bolund L."/>
            <person name="Kristiansen K."/>
            <person name="Wong G.K."/>
            <person name="Olson M."/>
            <person name="Zhang X."/>
            <person name="Li S."/>
            <person name="Yang H."/>
            <person name="Wang J."/>
            <person name="Wang J."/>
        </authorList>
    </citation>
    <scope>NUCLEOTIDE SEQUENCE [LARGE SCALE GENOMIC DNA]</scope>
</reference>
<proteinExistence type="predicted"/>
<reference evidence="1" key="2">
    <citation type="submission" date="2025-08" db="UniProtKB">
        <authorList>
            <consortium name="Ensembl"/>
        </authorList>
    </citation>
    <scope>IDENTIFICATION</scope>
</reference>